<dbReference type="GO" id="GO:0006207">
    <property type="term" value="P:'de novo' pyrimidine nucleobase biosynthetic process"/>
    <property type="evidence" value="ECO:0007669"/>
    <property type="project" value="InterPro"/>
</dbReference>
<protein>
    <recommendedName>
        <fullName evidence="5 16">Dihydroorotate dehydrogenase (quinone), mitochondrial</fullName>
        <shortName evidence="16">DHOdehase</shortName>
        <ecNumber evidence="4 16">1.3.5.2</ecNumber>
    </recommendedName>
</protein>
<keyword evidence="10" id="KW-0809">Transit peptide</keyword>
<gene>
    <name evidence="19" type="ORF">H6P81_017823</name>
</gene>
<keyword evidence="20" id="KW-1185">Reference proteome</keyword>
<evidence type="ECO:0000256" key="15">
    <source>
        <dbReference type="ARBA" id="ARBA00048639"/>
    </source>
</evidence>
<keyword evidence="13 16" id="KW-0496">Mitochondrion</keyword>
<evidence type="ECO:0000256" key="17">
    <source>
        <dbReference type="SAM" id="MobiDB-lite"/>
    </source>
</evidence>
<dbReference type="PROSITE" id="PS00912">
    <property type="entry name" value="DHODEHASE_2"/>
    <property type="match status" value="1"/>
</dbReference>
<evidence type="ECO:0000256" key="14">
    <source>
        <dbReference type="ARBA" id="ARBA00023136"/>
    </source>
</evidence>
<dbReference type="InterPro" id="IPR005719">
    <property type="entry name" value="Dihydroorotate_DH_2"/>
</dbReference>
<evidence type="ECO:0000256" key="7">
    <source>
        <dbReference type="ARBA" id="ARBA00022643"/>
    </source>
</evidence>
<comment type="subcellular location">
    <subcellularLocation>
        <location evidence="1 16">Mitochondrion inner membrane</location>
        <topology evidence="1 16">Single-pass membrane protein</topology>
    </subcellularLocation>
</comment>
<keyword evidence="6 16" id="KW-0285">Flavoprotein</keyword>
<proteinExistence type="inferred from homology"/>
<evidence type="ECO:0000256" key="16">
    <source>
        <dbReference type="RuleBase" id="RU361255"/>
    </source>
</evidence>
<dbReference type="FunFam" id="3.20.20.70:FF:000066">
    <property type="entry name" value="Dihydroorotate dehydrogenase (quinone), mitochondrial"/>
    <property type="match status" value="1"/>
</dbReference>
<feature type="region of interest" description="Disordered" evidence="17">
    <location>
        <begin position="207"/>
        <end position="235"/>
    </location>
</feature>
<keyword evidence="8 16" id="KW-0812">Transmembrane</keyword>
<evidence type="ECO:0000313" key="20">
    <source>
        <dbReference type="Proteomes" id="UP000825729"/>
    </source>
</evidence>
<reference evidence="19 20" key="1">
    <citation type="submission" date="2021-07" db="EMBL/GenBank/DDBJ databases">
        <title>The Aristolochia fimbriata genome: insights into angiosperm evolution, floral development and chemical biosynthesis.</title>
        <authorList>
            <person name="Jiao Y."/>
        </authorList>
    </citation>
    <scope>NUCLEOTIDE SEQUENCE [LARGE SCALE GENOMIC DNA]</scope>
    <source>
        <strain evidence="19">IBCAS-2021</strain>
        <tissue evidence="19">Leaf</tissue>
    </source>
</reference>
<dbReference type="PANTHER" id="PTHR48109">
    <property type="entry name" value="DIHYDROOROTATE DEHYDROGENASE (QUINONE), MITOCHONDRIAL-RELATED"/>
    <property type="match status" value="1"/>
</dbReference>
<organism evidence="19 20">
    <name type="scientific">Aristolochia fimbriata</name>
    <name type="common">White veined hardy Dutchman's pipe vine</name>
    <dbReference type="NCBI Taxonomy" id="158543"/>
    <lineage>
        <taxon>Eukaryota</taxon>
        <taxon>Viridiplantae</taxon>
        <taxon>Streptophyta</taxon>
        <taxon>Embryophyta</taxon>
        <taxon>Tracheophyta</taxon>
        <taxon>Spermatophyta</taxon>
        <taxon>Magnoliopsida</taxon>
        <taxon>Magnoliidae</taxon>
        <taxon>Piperales</taxon>
        <taxon>Aristolochiaceae</taxon>
        <taxon>Aristolochia</taxon>
    </lineage>
</organism>
<evidence type="ECO:0000256" key="5">
    <source>
        <dbReference type="ARBA" id="ARBA00017599"/>
    </source>
</evidence>
<sequence>MAARLSREVARDILRRKLMFGFANGLRHSTTAAGGGRPLIPHFSKRGRLFLAGGTIGLAIAGAAYVSTVDGATRTGWLFSATTYLNPLFALLDAEFAHRLAVSAAARGWVPKEDRPDPPLLGLEVWGRKFSNPIGLAAGFDKNAEAVEGLLGLGFGFVEVGSVTPVPQEGNPKPRIFRMREEGAIINRCGFNSEGIVTVAKRLGAQHGKRKLDETSSTHASSDAERQGGKAGPGILGVNLGKNKTSEDAAGDYVQGVHTLSQYADYLVINISSPNTPGLRKLQGRNQLKDLIKRVRAARDEMQWGEEGPPPLLVKIAPDLSKQDLEDIAAVTLALHVDGLIISNTTISRPDPVSKNPLAQEQGGLSGKPLFDLSNNILKEMYILTRGKIPLIGCGGVSSGEDAYKKIRSGATLVQLYTAFAYGGPALIPQIKMELAKCLERDGIKSIHEAVGIDCR</sequence>
<comment type="caution">
    <text evidence="19">The sequence shown here is derived from an EMBL/GenBank/DDBJ whole genome shotgun (WGS) entry which is preliminary data.</text>
</comment>
<keyword evidence="7 16" id="KW-0288">FMN</keyword>
<dbReference type="NCBIfam" id="TIGR01036">
    <property type="entry name" value="pyrD_sub2"/>
    <property type="match status" value="1"/>
</dbReference>
<dbReference type="GO" id="GO:0009220">
    <property type="term" value="P:pyrimidine ribonucleotide biosynthetic process"/>
    <property type="evidence" value="ECO:0007669"/>
    <property type="project" value="TreeGrafter"/>
</dbReference>
<keyword evidence="14 16" id="KW-0472">Membrane</keyword>
<feature type="transmembrane region" description="Helical" evidence="16">
    <location>
        <begin position="49"/>
        <end position="66"/>
    </location>
</feature>
<evidence type="ECO:0000256" key="10">
    <source>
        <dbReference type="ARBA" id="ARBA00022946"/>
    </source>
</evidence>
<feature type="domain" description="Dihydroorotate dehydrogenase catalytic" evidence="18">
    <location>
        <begin position="123"/>
        <end position="439"/>
    </location>
</feature>
<dbReference type="Pfam" id="PF01180">
    <property type="entry name" value="DHO_dh"/>
    <property type="match status" value="1"/>
</dbReference>
<evidence type="ECO:0000256" key="13">
    <source>
        <dbReference type="ARBA" id="ARBA00023128"/>
    </source>
</evidence>
<dbReference type="InterPro" id="IPR050074">
    <property type="entry name" value="DHO_dehydrogenase"/>
</dbReference>
<keyword evidence="11 16" id="KW-1133">Transmembrane helix</keyword>
<dbReference type="InterPro" id="IPR001295">
    <property type="entry name" value="Dihydroorotate_DH_CS"/>
</dbReference>
<dbReference type="Gene3D" id="3.20.20.70">
    <property type="entry name" value="Aldolase class I"/>
    <property type="match status" value="1"/>
</dbReference>
<dbReference type="PROSITE" id="PS00911">
    <property type="entry name" value="DHODEHASE_1"/>
    <property type="match status" value="1"/>
</dbReference>
<comment type="cofactor">
    <cofactor evidence="16">
        <name>FMN</name>
        <dbReference type="ChEBI" id="CHEBI:58210"/>
    </cofactor>
    <text evidence="16">Binds 1 FMN per subunit.</text>
</comment>
<comment type="catalytic activity">
    <reaction evidence="15 16">
        <text>(S)-dihydroorotate + a quinone = orotate + a quinol</text>
        <dbReference type="Rhea" id="RHEA:30187"/>
        <dbReference type="ChEBI" id="CHEBI:24646"/>
        <dbReference type="ChEBI" id="CHEBI:30839"/>
        <dbReference type="ChEBI" id="CHEBI:30864"/>
        <dbReference type="ChEBI" id="CHEBI:132124"/>
        <dbReference type="EC" id="1.3.5.2"/>
    </reaction>
</comment>
<accession>A0AAV7E131</accession>
<dbReference type="EMBL" id="JAINDJ010000007">
    <property type="protein sequence ID" value="KAG9441969.1"/>
    <property type="molecule type" value="Genomic_DNA"/>
</dbReference>
<dbReference type="InterPro" id="IPR005720">
    <property type="entry name" value="Dihydroorotate_DH_cat"/>
</dbReference>
<comment type="pathway">
    <text evidence="2 16">Pyrimidine metabolism; UMP biosynthesis via de novo pathway; orotate from (S)-dihydroorotate (quinone route): step 1/1.</text>
</comment>
<dbReference type="AlphaFoldDB" id="A0AAV7E131"/>
<comment type="similarity">
    <text evidence="3 16">Belongs to the dihydroorotate dehydrogenase family. Type 2 subfamily.</text>
</comment>
<evidence type="ECO:0000313" key="19">
    <source>
        <dbReference type="EMBL" id="KAG9441969.1"/>
    </source>
</evidence>
<evidence type="ECO:0000259" key="18">
    <source>
        <dbReference type="Pfam" id="PF01180"/>
    </source>
</evidence>
<evidence type="ECO:0000256" key="1">
    <source>
        <dbReference type="ARBA" id="ARBA00004434"/>
    </source>
</evidence>
<dbReference type="NCBIfam" id="NF003652">
    <property type="entry name" value="PRK05286.2-5"/>
    <property type="match status" value="1"/>
</dbReference>
<evidence type="ECO:0000256" key="11">
    <source>
        <dbReference type="ARBA" id="ARBA00022989"/>
    </source>
</evidence>
<dbReference type="GO" id="GO:0005743">
    <property type="term" value="C:mitochondrial inner membrane"/>
    <property type="evidence" value="ECO:0007669"/>
    <property type="project" value="UniProtKB-SubCell"/>
</dbReference>
<evidence type="ECO:0000256" key="2">
    <source>
        <dbReference type="ARBA" id="ARBA00005161"/>
    </source>
</evidence>
<name>A0AAV7E131_ARIFI</name>
<evidence type="ECO:0000256" key="12">
    <source>
        <dbReference type="ARBA" id="ARBA00023002"/>
    </source>
</evidence>
<evidence type="ECO:0000256" key="9">
    <source>
        <dbReference type="ARBA" id="ARBA00022792"/>
    </source>
</evidence>
<dbReference type="GO" id="GO:0106430">
    <property type="term" value="F:dihydroorotate dehydrogenase (quinone) activity"/>
    <property type="evidence" value="ECO:0007669"/>
    <property type="project" value="UniProtKB-EC"/>
</dbReference>
<keyword evidence="12 16" id="KW-0560">Oxidoreductase</keyword>
<dbReference type="InterPro" id="IPR013785">
    <property type="entry name" value="Aldolase_TIM"/>
</dbReference>
<evidence type="ECO:0000256" key="3">
    <source>
        <dbReference type="ARBA" id="ARBA00005359"/>
    </source>
</evidence>
<dbReference type="Proteomes" id="UP000825729">
    <property type="component" value="Unassembled WGS sequence"/>
</dbReference>
<dbReference type="PANTHER" id="PTHR48109:SF4">
    <property type="entry name" value="DIHYDROOROTATE DEHYDROGENASE (QUINONE), MITOCHONDRIAL"/>
    <property type="match status" value="1"/>
</dbReference>
<evidence type="ECO:0000256" key="4">
    <source>
        <dbReference type="ARBA" id="ARBA00012791"/>
    </source>
</evidence>
<evidence type="ECO:0000256" key="8">
    <source>
        <dbReference type="ARBA" id="ARBA00022692"/>
    </source>
</evidence>
<keyword evidence="9 16" id="KW-0999">Mitochondrion inner membrane</keyword>
<dbReference type="SUPFAM" id="SSF51395">
    <property type="entry name" value="FMN-linked oxidoreductases"/>
    <property type="match status" value="1"/>
</dbReference>
<dbReference type="EC" id="1.3.5.2" evidence="4 16"/>
<dbReference type="NCBIfam" id="NF003645">
    <property type="entry name" value="PRK05286.1-2"/>
    <property type="match status" value="1"/>
</dbReference>
<evidence type="ECO:0000256" key="6">
    <source>
        <dbReference type="ARBA" id="ARBA00022630"/>
    </source>
</evidence>
<dbReference type="CDD" id="cd04738">
    <property type="entry name" value="DHOD_2_like"/>
    <property type="match status" value="1"/>
</dbReference>
<feature type="compositionally biased region" description="Basic and acidic residues" evidence="17">
    <location>
        <begin position="211"/>
        <end position="228"/>
    </location>
</feature>